<feature type="domain" description="TFIIH p62 subunit N-terminal" evidence="1">
    <location>
        <begin position="20"/>
        <end position="72"/>
    </location>
</feature>
<organism evidence="2 3">
    <name type="scientific">Vanilla planifolia</name>
    <name type="common">Vanilla</name>
    <dbReference type="NCBI Taxonomy" id="51239"/>
    <lineage>
        <taxon>Eukaryota</taxon>
        <taxon>Viridiplantae</taxon>
        <taxon>Streptophyta</taxon>
        <taxon>Embryophyta</taxon>
        <taxon>Tracheophyta</taxon>
        <taxon>Spermatophyta</taxon>
        <taxon>Magnoliopsida</taxon>
        <taxon>Liliopsida</taxon>
        <taxon>Asparagales</taxon>
        <taxon>Orchidaceae</taxon>
        <taxon>Vanilloideae</taxon>
        <taxon>Vanilleae</taxon>
        <taxon>Vanilla</taxon>
    </lineage>
</organism>
<evidence type="ECO:0000313" key="3">
    <source>
        <dbReference type="Proteomes" id="UP000639772"/>
    </source>
</evidence>
<accession>A0A835QLV4</accession>
<dbReference type="Pfam" id="PF08567">
    <property type="entry name" value="PH_TFIIH"/>
    <property type="match status" value="1"/>
</dbReference>
<protein>
    <recommendedName>
        <fullName evidence="1">TFIIH p62 subunit N-terminal domain-containing protein</fullName>
    </recommendedName>
</protein>
<comment type="caution">
    <text evidence="2">The sequence shown here is derived from an EMBL/GenBank/DDBJ whole genome shotgun (WGS) entry which is preliminary data.</text>
</comment>
<dbReference type="AlphaFoldDB" id="A0A835QLV4"/>
<dbReference type="InterPro" id="IPR013876">
    <property type="entry name" value="TFIIH_BTF_p62_N"/>
</dbReference>
<evidence type="ECO:0000313" key="2">
    <source>
        <dbReference type="EMBL" id="KAG0475760.1"/>
    </source>
</evidence>
<sequence>MASINIAAKYKISLKEPGIAGVLRMAEERFTFTPHDPRSDSKLDVPFRSVKAHKFSKDGSKQALLNIQLHEDDLVGNLEKYLGRVLAKLQSVAPAKVDKAVPNKTAPSVSG</sequence>
<name>A0A835QLV4_VANPL</name>
<evidence type="ECO:0000259" key="1">
    <source>
        <dbReference type="Pfam" id="PF08567"/>
    </source>
</evidence>
<gene>
    <name evidence="2" type="ORF">HPP92_015446</name>
</gene>
<proteinExistence type="predicted"/>
<reference evidence="2 3" key="1">
    <citation type="journal article" date="2020" name="Nat. Food">
        <title>A phased Vanilla planifolia genome enables genetic improvement of flavour and production.</title>
        <authorList>
            <person name="Hasing T."/>
            <person name="Tang H."/>
            <person name="Brym M."/>
            <person name="Khazi F."/>
            <person name="Huang T."/>
            <person name="Chambers A.H."/>
        </authorList>
    </citation>
    <scope>NUCLEOTIDE SEQUENCE [LARGE SCALE GENOMIC DNA]</scope>
    <source>
        <tissue evidence="2">Leaf</tissue>
    </source>
</reference>
<dbReference type="Proteomes" id="UP000639772">
    <property type="component" value="Chromosome 7"/>
</dbReference>
<dbReference type="EMBL" id="JADCNM010000007">
    <property type="protein sequence ID" value="KAG0475760.1"/>
    <property type="molecule type" value="Genomic_DNA"/>
</dbReference>
<dbReference type="OrthoDB" id="1746712at2759"/>